<evidence type="ECO:0000313" key="2">
    <source>
        <dbReference type="EMBL" id="NYI44653.1"/>
    </source>
</evidence>
<evidence type="ECO:0000313" key="3">
    <source>
        <dbReference type="Proteomes" id="UP000562045"/>
    </source>
</evidence>
<dbReference type="AlphaFoldDB" id="A0A7Z0CMZ7"/>
<dbReference type="Proteomes" id="UP000562045">
    <property type="component" value="Unassembled WGS sequence"/>
</dbReference>
<accession>A0A7Z0CMZ7</accession>
<dbReference type="InterPro" id="IPR025357">
    <property type="entry name" value="DUF4261"/>
</dbReference>
<name>A0A7Z0CMZ7_9ACTN</name>
<dbReference type="RefSeq" id="WP_179648451.1">
    <property type="nucleotide sequence ID" value="NZ_JACBZM010000001.1"/>
</dbReference>
<dbReference type="Pfam" id="PF14080">
    <property type="entry name" value="DUF4261"/>
    <property type="match status" value="1"/>
</dbReference>
<evidence type="ECO:0000259" key="1">
    <source>
        <dbReference type="Pfam" id="PF14080"/>
    </source>
</evidence>
<protein>
    <recommendedName>
        <fullName evidence="1">DUF4261 domain-containing protein</fullName>
    </recommendedName>
</protein>
<reference evidence="2 3" key="1">
    <citation type="submission" date="2020-07" db="EMBL/GenBank/DDBJ databases">
        <title>Sequencing the genomes of 1000 actinobacteria strains.</title>
        <authorList>
            <person name="Klenk H.-P."/>
        </authorList>
    </citation>
    <scope>NUCLEOTIDE SEQUENCE [LARGE SCALE GENOMIC DNA]</scope>
    <source>
        <strain evidence="2 3">DSM 15131</strain>
    </source>
</reference>
<sequence length="260" mass="27717">MTLLAVLVQDAPEPDRERISSTALAVRLLTDWRDLDNARLVPSDGSLAYDGLSVLWSTIDAPYPDDLTAYCAHSRLWPPTVPPPLDHTRHTLVTTFPTDAGRAGAALLTKAVASMVALDPTIRAVLWAPADHVVLPAAFRELALDGQPSSLMLTWVACNVDAHPDGHLTGHTRGLGALGLMDVEIPSTGRDAGETLEQLHGLAQYQLADGGVIADGDTVGGSAREQIVVRHAPSAYDPGVTVLRLEPGASPRRRGLFRRA</sequence>
<dbReference type="EMBL" id="JACBZM010000001">
    <property type="protein sequence ID" value="NYI44653.1"/>
    <property type="molecule type" value="Genomic_DNA"/>
</dbReference>
<gene>
    <name evidence="2" type="ORF">BJ993_001733</name>
</gene>
<proteinExistence type="predicted"/>
<organism evidence="2 3">
    <name type="scientific">Nocardioides aromaticivorans</name>
    <dbReference type="NCBI Taxonomy" id="200618"/>
    <lineage>
        <taxon>Bacteria</taxon>
        <taxon>Bacillati</taxon>
        <taxon>Actinomycetota</taxon>
        <taxon>Actinomycetes</taxon>
        <taxon>Propionibacteriales</taxon>
        <taxon>Nocardioidaceae</taxon>
        <taxon>Nocardioides</taxon>
    </lineage>
</organism>
<feature type="domain" description="DUF4261" evidence="1">
    <location>
        <begin position="172"/>
        <end position="246"/>
    </location>
</feature>
<comment type="caution">
    <text evidence="2">The sequence shown here is derived from an EMBL/GenBank/DDBJ whole genome shotgun (WGS) entry which is preliminary data.</text>
</comment>